<dbReference type="AlphaFoldDB" id="C9ZNS4"/>
<evidence type="ECO:0000313" key="1">
    <source>
        <dbReference type="EMBL" id="CBH11052.1"/>
    </source>
</evidence>
<gene>
    <name evidence="1" type="ORF">TbgDal_V1900</name>
</gene>
<accession>C9ZNS4</accession>
<sequence>MCRLTEGKRTKAYEGIAGTEFKIRWPNGSWLFEVSGLLPSSCSRSLSVNFGVCAPAKLRRDLPAFLHVAEKAFPPTHTHTHTPPNTLNQLVYFSVSYED</sequence>
<proteinExistence type="predicted"/>
<organism evidence="1 2">
    <name type="scientific">Trypanosoma brucei gambiense (strain MHOM/CI/86/DAL972)</name>
    <dbReference type="NCBI Taxonomy" id="679716"/>
    <lineage>
        <taxon>Eukaryota</taxon>
        <taxon>Discoba</taxon>
        <taxon>Euglenozoa</taxon>
        <taxon>Kinetoplastea</taxon>
        <taxon>Metakinetoplastina</taxon>
        <taxon>Trypanosomatida</taxon>
        <taxon>Trypanosomatidae</taxon>
        <taxon>Trypanosoma</taxon>
    </lineage>
</organism>
<dbReference type="KEGG" id="tbg:TbgDal_V1900"/>
<dbReference type="RefSeq" id="XP_011773339.1">
    <property type="nucleotide sequence ID" value="XM_011775037.1"/>
</dbReference>
<protein>
    <submittedName>
        <fullName evidence="1">Uncharacterized protein</fullName>
    </submittedName>
</protein>
<evidence type="ECO:0000313" key="2">
    <source>
        <dbReference type="Proteomes" id="UP000002316"/>
    </source>
</evidence>
<dbReference type="GeneID" id="23861171"/>
<reference evidence="2" key="1">
    <citation type="journal article" date="2010" name="PLoS Negl. Trop. Dis.">
        <title>The genome sequence of Trypanosoma brucei gambiense, causative agent of chronic human african trypanosomiasis.</title>
        <authorList>
            <person name="Jackson A.P."/>
            <person name="Sanders M."/>
            <person name="Berry A."/>
            <person name="McQuillan J."/>
            <person name="Aslett M.A."/>
            <person name="Quail M.A."/>
            <person name="Chukualim B."/>
            <person name="Capewell P."/>
            <person name="MacLeod A."/>
            <person name="Melville S.E."/>
            <person name="Gibson W."/>
            <person name="Barry J.D."/>
            <person name="Berriman M."/>
            <person name="Hertz-Fowler C."/>
        </authorList>
    </citation>
    <scope>NUCLEOTIDE SEQUENCE [LARGE SCALE GENOMIC DNA]</scope>
    <source>
        <strain evidence="2">MHOM/CI/86/DAL972</strain>
    </source>
</reference>
<name>C9ZNS4_TRYB9</name>
<dbReference type="EMBL" id="FN554968">
    <property type="protein sequence ID" value="CBH11052.1"/>
    <property type="molecule type" value="Genomic_DNA"/>
</dbReference>
<dbReference type="Proteomes" id="UP000002316">
    <property type="component" value="Chromosome 5"/>
</dbReference>